<protein>
    <recommendedName>
        <fullName evidence="2">DNA-directed DNA polymerase</fullName>
        <ecNumber evidence="2">2.7.7.7</ecNumber>
    </recommendedName>
</protein>
<name>A0A2T3G196_9FIRM</name>
<evidence type="ECO:0000256" key="8">
    <source>
        <dbReference type="ARBA" id="ARBA00022833"/>
    </source>
</evidence>
<dbReference type="InterPro" id="IPR012763">
    <property type="entry name" value="DNA_pol_III_sug/sutau_N"/>
</dbReference>
<dbReference type="InterPro" id="IPR001270">
    <property type="entry name" value="ClpA/B"/>
</dbReference>
<accession>A0A2T3G196</accession>
<dbReference type="PANTHER" id="PTHR11669">
    <property type="entry name" value="REPLICATION FACTOR C / DNA POLYMERASE III GAMMA-TAU SUBUNIT"/>
    <property type="match status" value="1"/>
</dbReference>
<gene>
    <name evidence="13" type="ORF">C7U55_03920</name>
</gene>
<reference evidence="14" key="1">
    <citation type="submission" date="2018-03" db="EMBL/GenBank/DDBJ databases">
        <title>Lachnoclostridium SNUG30370 gen.nov., sp.nov., isolated from human faeces.</title>
        <authorList>
            <person name="Seo B."/>
            <person name="Jeon K."/>
            <person name="Ko G."/>
        </authorList>
    </citation>
    <scope>NUCLEOTIDE SEQUENCE [LARGE SCALE GENOMIC DNA]</scope>
    <source>
        <strain evidence="14">SNUG30370</strain>
    </source>
</reference>
<dbReference type="InterPro" id="IPR045085">
    <property type="entry name" value="HLD_clamp_pol_III_gamma_tau"/>
</dbReference>
<evidence type="ECO:0000256" key="10">
    <source>
        <dbReference type="ARBA" id="ARBA00022932"/>
    </source>
</evidence>
<keyword evidence="6" id="KW-0479">Metal-binding</keyword>
<evidence type="ECO:0000313" key="13">
    <source>
        <dbReference type="EMBL" id="PST41297.1"/>
    </source>
</evidence>
<keyword evidence="10" id="KW-0239">DNA-directed DNA polymerase</keyword>
<dbReference type="GeneID" id="77470249"/>
<evidence type="ECO:0000256" key="1">
    <source>
        <dbReference type="ARBA" id="ARBA00006360"/>
    </source>
</evidence>
<dbReference type="AlphaFoldDB" id="A0A2T3G196"/>
<comment type="similarity">
    <text evidence="1">Belongs to the DnaX/STICHEL family.</text>
</comment>
<dbReference type="GO" id="GO:0008408">
    <property type="term" value="F:3'-5' exonuclease activity"/>
    <property type="evidence" value="ECO:0007669"/>
    <property type="project" value="InterPro"/>
</dbReference>
<dbReference type="NCBIfam" id="NF004046">
    <property type="entry name" value="PRK05563.1"/>
    <property type="match status" value="1"/>
</dbReference>
<dbReference type="Proteomes" id="UP000241201">
    <property type="component" value="Unassembled WGS sequence"/>
</dbReference>
<dbReference type="Gene3D" id="3.40.50.300">
    <property type="entry name" value="P-loop containing nucleotide triphosphate hydrolases"/>
    <property type="match status" value="1"/>
</dbReference>
<evidence type="ECO:0000256" key="4">
    <source>
        <dbReference type="ARBA" id="ARBA00022695"/>
    </source>
</evidence>
<evidence type="ECO:0000256" key="6">
    <source>
        <dbReference type="ARBA" id="ARBA00022723"/>
    </source>
</evidence>
<dbReference type="EC" id="2.7.7.7" evidence="2"/>
<dbReference type="Pfam" id="PF13177">
    <property type="entry name" value="DNA_pol3_delta2"/>
    <property type="match status" value="1"/>
</dbReference>
<comment type="caution">
    <text evidence="13">The sequence shown here is derived from an EMBL/GenBank/DDBJ whole genome shotgun (WGS) entry which is preliminary data.</text>
</comment>
<dbReference type="PRINTS" id="PR00300">
    <property type="entry name" value="CLPPROTEASEA"/>
</dbReference>
<keyword evidence="14" id="KW-1185">Reference proteome</keyword>
<dbReference type="InterPro" id="IPR027417">
    <property type="entry name" value="P-loop_NTPase"/>
</dbReference>
<dbReference type="GO" id="GO:0003887">
    <property type="term" value="F:DNA-directed DNA polymerase activity"/>
    <property type="evidence" value="ECO:0007669"/>
    <property type="project" value="UniProtKB-KW"/>
</dbReference>
<dbReference type="NCBIfam" id="TIGR02397">
    <property type="entry name" value="dnaX_nterm"/>
    <property type="match status" value="1"/>
</dbReference>
<dbReference type="Pfam" id="PF12169">
    <property type="entry name" value="DNA_pol3_gamma3"/>
    <property type="match status" value="1"/>
</dbReference>
<keyword evidence="8" id="KW-0862">Zinc</keyword>
<evidence type="ECO:0000256" key="9">
    <source>
        <dbReference type="ARBA" id="ARBA00022840"/>
    </source>
</evidence>
<dbReference type="GO" id="GO:0006261">
    <property type="term" value="P:DNA-templated DNA replication"/>
    <property type="evidence" value="ECO:0007669"/>
    <property type="project" value="TreeGrafter"/>
</dbReference>
<dbReference type="FunFam" id="3.40.50.300:FF:000014">
    <property type="entry name" value="DNA polymerase III subunit gamma/tau"/>
    <property type="match status" value="1"/>
</dbReference>
<keyword evidence="9" id="KW-0067">ATP-binding</keyword>
<dbReference type="InterPro" id="IPR003593">
    <property type="entry name" value="AAA+_ATPase"/>
</dbReference>
<dbReference type="PANTHER" id="PTHR11669:SF0">
    <property type="entry name" value="PROTEIN STICHEL-LIKE 2"/>
    <property type="match status" value="1"/>
</dbReference>
<dbReference type="GO" id="GO:0046872">
    <property type="term" value="F:metal ion binding"/>
    <property type="evidence" value="ECO:0007669"/>
    <property type="project" value="UniProtKB-KW"/>
</dbReference>
<dbReference type="Gene3D" id="1.10.8.60">
    <property type="match status" value="1"/>
</dbReference>
<sequence>MSYKALYRTYRPQTFEDVAGQSHVTITLQNAIKENRIAHAYLFAGPRGTGKTTIAKIFAKAINCTGENPPCNECSNCKEITLGDHPDVIEIDAASNNGVNEVRELIDKVKYAPINAKYKVYIIDEVHMMTPEAFNALLKTLEEPPAHIVFILATTEPHKILPTIISRCQRFDFQRVDENDIITRLKYVLEEEKVDYEEEALAIISKLADGGMRDALSILEQCLAYDRHLTVENINKVYGLLSNDEKIRLIKLLLTKDMKGVLKTLDHMLSTSIDLKKLTQDLIDVLKDIVIYKNTEDLSLLFVLHKSDIQQIIPYILVEEAFEMIDIFMDASGHYGQSVDSSTYFELALLKICNQVKEENKKEVVVETVKPQAQEKIVESVQEVIKEEPVLSFQPPIIEEVKEEKTVEEEVKQPVETIKEEPIETVQEEPIQEPTEEVHEEPVQQHIATNIEVDFNDILNILVQAKRTVLTDIQDKWPVIKRYCYNLNTAKYANMLFEAKPVAAGEKAFIVTLKYQPEVNNINLTENYYPLKNFLKEVLGSEYDFIAVLESKWPEMRNQFIQLNREKKLPKPQPIQLHHIAEYKEPVVELTDAQQYAIDMFGDIVEFEE</sequence>
<comment type="catalytic activity">
    <reaction evidence="11">
        <text>DNA(n) + a 2'-deoxyribonucleoside 5'-triphosphate = DNA(n+1) + diphosphate</text>
        <dbReference type="Rhea" id="RHEA:22508"/>
        <dbReference type="Rhea" id="RHEA-COMP:17339"/>
        <dbReference type="Rhea" id="RHEA-COMP:17340"/>
        <dbReference type="ChEBI" id="CHEBI:33019"/>
        <dbReference type="ChEBI" id="CHEBI:61560"/>
        <dbReference type="ChEBI" id="CHEBI:173112"/>
        <dbReference type="EC" id="2.7.7.7"/>
    </reaction>
</comment>
<dbReference type="InterPro" id="IPR008921">
    <property type="entry name" value="DNA_pol3_clamp-load_cplx_C"/>
</dbReference>
<dbReference type="GO" id="GO:0005524">
    <property type="term" value="F:ATP binding"/>
    <property type="evidence" value="ECO:0007669"/>
    <property type="project" value="UniProtKB-KW"/>
</dbReference>
<dbReference type="InterPro" id="IPR004622">
    <property type="entry name" value="DNA_pol_HolB"/>
</dbReference>
<dbReference type="InterPro" id="IPR050238">
    <property type="entry name" value="DNA_Rep/Repair_Clamp_Loader"/>
</dbReference>
<evidence type="ECO:0000256" key="7">
    <source>
        <dbReference type="ARBA" id="ARBA00022741"/>
    </source>
</evidence>
<dbReference type="SUPFAM" id="SSF52540">
    <property type="entry name" value="P-loop containing nucleoside triphosphate hydrolases"/>
    <property type="match status" value="1"/>
</dbReference>
<dbReference type="CDD" id="cd00009">
    <property type="entry name" value="AAA"/>
    <property type="match status" value="1"/>
</dbReference>
<keyword evidence="5" id="KW-0235">DNA replication</keyword>
<keyword evidence="4" id="KW-0548">Nucleotidyltransferase</keyword>
<evidence type="ECO:0000256" key="11">
    <source>
        <dbReference type="ARBA" id="ARBA00049244"/>
    </source>
</evidence>
<evidence type="ECO:0000259" key="12">
    <source>
        <dbReference type="SMART" id="SM00382"/>
    </source>
</evidence>
<evidence type="ECO:0000256" key="5">
    <source>
        <dbReference type="ARBA" id="ARBA00022705"/>
    </source>
</evidence>
<evidence type="ECO:0000313" key="14">
    <source>
        <dbReference type="Proteomes" id="UP000241201"/>
    </source>
</evidence>
<keyword evidence="7" id="KW-0547">Nucleotide-binding</keyword>
<proteinExistence type="inferred from homology"/>
<dbReference type="SMART" id="SM00382">
    <property type="entry name" value="AAA"/>
    <property type="match status" value="1"/>
</dbReference>
<dbReference type="GO" id="GO:0003677">
    <property type="term" value="F:DNA binding"/>
    <property type="evidence" value="ECO:0007669"/>
    <property type="project" value="InterPro"/>
</dbReference>
<dbReference type="NCBIfam" id="TIGR00678">
    <property type="entry name" value="holB"/>
    <property type="match status" value="1"/>
</dbReference>
<dbReference type="Pfam" id="PF22608">
    <property type="entry name" value="DNAX_ATPase_lid"/>
    <property type="match status" value="1"/>
</dbReference>
<evidence type="ECO:0000256" key="2">
    <source>
        <dbReference type="ARBA" id="ARBA00012417"/>
    </source>
</evidence>
<dbReference type="SUPFAM" id="SSF48019">
    <property type="entry name" value="post-AAA+ oligomerization domain-like"/>
    <property type="match status" value="1"/>
</dbReference>
<organism evidence="13 14">
    <name type="scientific">Faecalibacillus faecis</name>
    <dbReference type="NCBI Taxonomy" id="1982628"/>
    <lineage>
        <taxon>Bacteria</taxon>
        <taxon>Bacillati</taxon>
        <taxon>Bacillota</taxon>
        <taxon>Erysipelotrichia</taxon>
        <taxon>Erysipelotrichales</taxon>
        <taxon>Coprobacillaceae</taxon>
        <taxon>Faecalibacillus</taxon>
    </lineage>
</organism>
<dbReference type="GO" id="GO:0009360">
    <property type="term" value="C:DNA polymerase III complex"/>
    <property type="evidence" value="ECO:0007669"/>
    <property type="project" value="InterPro"/>
</dbReference>
<dbReference type="InterPro" id="IPR022754">
    <property type="entry name" value="DNA_pol_III_gamma-3"/>
</dbReference>
<evidence type="ECO:0000256" key="3">
    <source>
        <dbReference type="ARBA" id="ARBA00022679"/>
    </source>
</evidence>
<dbReference type="Gene3D" id="1.20.272.10">
    <property type="match status" value="1"/>
</dbReference>
<dbReference type="RefSeq" id="WP_106987437.1">
    <property type="nucleotide sequence ID" value="NZ_JBKWYV010000015.1"/>
</dbReference>
<dbReference type="EMBL" id="PYLP01000003">
    <property type="protein sequence ID" value="PST41297.1"/>
    <property type="molecule type" value="Genomic_DNA"/>
</dbReference>
<feature type="domain" description="AAA+ ATPase" evidence="12">
    <location>
        <begin position="37"/>
        <end position="177"/>
    </location>
</feature>
<keyword evidence="3" id="KW-0808">Transferase</keyword>